<dbReference type="OrthoDB" id="3830423at2"/>
<dbReference type="EMBL" id="CACSIP010000034">
    <property type="protein sequence ID" value="CAA0128494.1"/>
    <property type="molecule type" value="Genomic_DNA"/>
</dbReference>
<dbReference type="RefSeq" id="WP_159233295.1">
    <property type="nucleotide sequence ID" value="NZ_CACSIP010000034.1"/>
</dbReference>
<sequence length="117" mass="12493">MEVLRDVVVLLHLVGFAVTFGAWVAEAAARRFRTTRVMDYGLLLSLLTGLALAAPWPAGIELNYPKIGVKLVLLVVLGGLLGMGNARQRRTGDAVPRPIFVGVGVLAFLATAIAVLW</sequence>
<accession>A0A5S9R3L7</accession>
<keyword evidence="1" id="KW-0812">Transmembrane</keyword>
<keyword evidence="1" id="KW-0472">Membrane</keyword>
<keyword evidence="3" id="KW-1185">Reference proteome</keyword>
<feature type="transmembrane region" description="Helical" evidence="1">
    <location>
        <begin position="67"/>
        <end position="86"/>
    </location>
</feature>
<feature type="transmembrane region" description="Helical" evidence="1">
    <location>
        <begin position="98"/>
        <end position="116"/>
    </location>
</feature>
<protein>
    <recommendedName>
        <fullName evidence="4">Fe-S protein</fullName>
    </recommendedName>
</protein>
<feature type="transmembrane region" description="Helical" evidence="1">
    <location>
        <begin position="37"/>
        <end position="55"/>
    </location>
</feature>
<name>A0A5S9R3L7_MYCVN</name>
<proteinExistence type="predicted"/>
<keyword evidence="1" id="KW-1133">Transmembrane helix</keyword>
<gene>
    <name evidence="2" type="ORF">AELLOGFF_01381</name>
</gene>
<evidence type="ECO:0008006" key="4">
    <source>
        <dbReference type="Google" id="ProtNLM"/>
    </source>
</evidence>
<dbReference type="Proteomes" id="UP000430146">
    <property type="component" value="Unassembled WGS sequence"/>
</dbReference>
<evidence type="ECO:0000256" key="1">
    <source>
        <dbReference type="SAM" id="Phobius"/>
    </source>
</evidence>
<feature type="transmembrane region" description="Helical" evidence="1">
    <location>
        <begin position="6"/>
        <end position="25"/>
    </location>
</feature>
<evidence type="ECO:0000313" key="2">
    <source>
        <dbReference type="EMBL" id="CAA0128494.1"/>
    </source>
</evidence>
<organism evidence="2 3">
    <name type="scientific">Mycolicibacterium vanbaalenii</name>
    <name type="common">Mycobacterium vanbaalenii</name>
    <dbReference type="NCBI Taxonomy" id="110539"/>
    <lineage>
        <taxon>Bacteria</taxon>
        <taxon>Bacillati</taxon>
        <taxon>Actinomycetota</taxon>
        <taxon>Actinomycetes</taxon>
        <taxon>Mycobacteriales</taxon>
        <taxon>Mycobacteriaceae</taxon>
        <taxon>Mycolicibacterium</taxon>
    </lineage>
</organism>
<evidence type="ECO:0000313" key="3">
    <source>
        <dbReference type="Proteomes" id="UP000430146"/>
    </source>
</evidence>
<reference evidence="2 3" key="1">
    <citation type="submission" date="2019-11" db="EMBL/GenBank/DDBJ databases">
        <authorList>
            <person name="Holert J."/>
        </authorList>
    </citation>
    <scope>NUCLEOTIDE SEQUENCE [LARGE SCALE GENOMIC DNA]</scope>
    <source>
        <strain evidence="2">BC8_1</strain>
    </source>
</reference>
<dbReference type="AlphaFoldDB" id="A0A5S9R3L7"/>